<evidence type="ECO:0000256" key="1">
    <source>
        <dbReference type="SAM" id="Phobius"/>
    </source>
</evidence>
<sequence>MASSPARRAAIVPTALAAFAVVVVMNLVHEAGHGLAGKAMGYDVIVRTNHAAVATGEFRSATDALIMSAAGPLVTVAIALIAALYARRGSVLAAGVVLAALVSRLIAAVVSLNYPNDEARISTALGLGQWTLFGIVILLLSLLAALSLRGKRLGWRWFLGAYIGTSLGTALVVLGESWFPALRF</sequence>
<comment type="caution">
    <text evidence="2">The sequence shown here is derived from an EMBL/GenBank/DDBJ whole genome shotgun (WGS) entry which is preliminary data.</text>
</comment>
<dbReference type="EMBL" id="BAABBQ010000001">
    <property type="protein sequence ID" value="GAA4012346.1"/>
    <property type="molecule type" value="Genomic_DNA"/>
</dbReference>
<evidence type="ECO:0000313" key="3">
    <source>
        <dbReference type="Proteomes" id="UP001500235"/>
    </source>
</evidence>
<feature type="transmembrane region" description="Helical" evidence="1">
    <location>
        <begin position="65"/>
        <end position="85"/>
    </location>
</feature>
<keyword evidence="3" id="KW-1185">Reference proteome</keyword>
<accession>A0ABP7SIR3</accession>
<evidence type="ECO:0000313" key="2">
    <source>
        <dbReference type="EMBL" id="GAA4012346.1"/>
    </source>
</evidence>
<feature type="transmembrane region" description="Helical" evidence="1">
    <location>
        <begin position="158"/>
        <end position="179"/>
    </location>
</feature>
<evidence type="ECO:0008006" key="4">
    <source>
        <dbReference type="Google" id="ProtNLM"/>
    </source>
</evidence>
<proteinExistence type="predicted"/>
<protein>
    <recommendedName>
        <fullName evidence="4">Peptidase M50B-like protein</fullName>
    </recommendedName>
</protein>
<reference evidence="3" key="1">
    <citation type="journal article" date="2019" name="Int. J. Syst. Evol. Microbiol.">
        <title>The Global Catalogue of Microorganisms (GCM) 10K type strain sequencing project: providing services to taxonomists for standard genome sequencing and annotation.</title>
        <authorList>
            <consortium name="The Broad Institute Genomics Platform"/>
            <consortium name="The Broad Institute Genome Sequencing Center for Infectious Disease"/>
            <person name="Wu L."/>
            <person name="Ma J."/>
        </authorList>
    </citation>
    <scope>NUCLEOTIDE SEQUENCE [LARGE SCALE GENOMIC DNA]</scope>
    <source>
        <strain evidence="3">JCM 17563</strain>
    </source>
</reference>
<gene>
    <name evidence="2" type="ORF">GCM10022280_07750</name>
</gene>
<keyword evidence="1" id="KW-0812">Transmembrane</keyword>
<dbReference type="Proteomes" id="UP001500235">
    <property type="component" value="Unassembled WGS sequence"/>
</dbReference>
<feature type="transmembrane region" description="Helical" evidence="1">
    <location>
        <begin position="127"/>
        <end position="146"/>
    </location>
</feature>
<keyword evidence="1" id="KW-0472">Membrane</keyword>
<feature type="transmembrane region" description="Helical" evidence="1">
    <location>
        <begin position="92"/>
        <end position="115"/>
    </location>
</feature>
<organism evidence="2 3">
    <name type="scientific">Sphingomonas swuensis</name>
    <dbReference type="NCBI Taxonomy" id="977800"/>
    <lineage>
        <taxon>Bacteria</taxon>
        <taxon>Pseudomonadati</taxon>
        <taxon>Pseudomonadota</taxon>
        <taxon>Alphaproteobacteria</taxon>
        <taxon>Sphingomonadales</taxon>
        <taxon>Sphingomonadaceae</taxon>
        <taxon>Sphingomonas</taxon>
    </lineage>
</organism>
<keyword evidence="1" id="KW-1133">Transmembrane helix</keyword>
<dbReference type="RefSeq" id="WP_344706074.1">
    <property type="nucleotide sequence ID" value="NZ_BAABBQ010000001.1"/>
</dbReference>
<name>A0ABP7SIR3_9SPHN</name>